<feature type="region of interest" description="Disordered" evidence="1">
    <location>
        <begin position="100"/>
        <end position="126"/>
    </location>
</feature>
<evidence type="ECO:0000313" key="2">
    <source>
        <dbReference type="Ensembl" id="ENSXCOP00000019488.1"/>
    </source>
</evidence>
<accession>A0A3B5M5P7</accession>
<name>A0A3B5M5P7_9TELE</name>
<reference evidence="2" key="2">
    <citation type="submission" date="2025-09" db="UniProtKB">
        <authorList>
            <consortium name="Ensembl"/>
        </authorList>
    </citation>
    <scope>IDENTIFICATION</scope>
</reference>
<dbReference type="PANTHER" id="PTHR47666:SF1">
    <property type="entry name" value="PROTEIN VASCULAR ASSOCIATED DEATH 1, CHLOROPLASTIC"/>
    <property type="match status" value="1"/>
</dbReference>
<dbReference type="Ensembl" id="ENSXCOT00000019728.1">
    <property type="protein sequence ID" value="ENSXCOP00000019488.1"/>
    <property type="gene ID" value="ENSXCOG00000014640.1"/>
</dbReference>
<evidence type="ECO:0000313" key="3">
    <source>
        <dbReference type="Proteomes" id="UP000261380"/>
    </source>
</evidence>
<dbReference type="Proteomes" id="UP000261380">
    <property type="component" value="Unplaced"/>
</dbReference>
<dbReference type="STRING" id="32473.ENSXCOP00000019488"/>
<sequence length="126" mass="13830">MWIEPEEVLLAGALWVSERANPFFILQRRRGHGRGGGLSGLLVGTLDVVLDSSARVAPYRILLQTADSQIYWNIACGDGWTDTRTARCGRRSPRCTWWASCSSPTTTSASAAERRTCASSSSHSER</sequence>
<dbReference type="GeneTree" id="ENSGT00940000178460"/>
<dbReference type="AlphaFoldDB" id="A0A3B5M5P7"/>
<dbReference type="PANTHER" id="PTHR47666">
    <property type="entry name" value="PROTEIN VASCULAR ASSOCIATED DEATH 1, CHLOROPLASTIC"/>
    <property type="match status" value="1"/>
</dbReference>
<keyword evidence="3" id="KW-1185">Reference proteome</keyword>
<organism evidence="2 3">
    <name type="scientific">Xiphophorus couchianus</name>
    <name type="common">Monterrey platyfish</name>
    <dbReference type="NCBI Taxonomy" id="32473"/>
    <lineage>
        <taxon>Eukaryota</taxon>
        <taxon>Metazoa</taxon>
        <taxon>Chordata</taxon>
        <taxon>Craniata</taxon>
        <taxon>Vertebrata</taxon>
        <taxon>Euteleostomi</taxon>
        <taxon>Actinopterygii</taxon>
        <taxon>Neopterygii</taxon>
        <taxon>Teleostei</taxon>
        <taxon>Neoteleostei</taxon>
        <taxon>Acanthomorphata</taxon>
        <taxon>Ovalentaria</taxon>
        <taxon>Atherinomorphae</taxon>
        <taxon>Cyprinodontiformes</taxon>
        <taxon>Poeciliidae</taxon>
        <taxon>Poeciliinae</taxon>
        <taxon>Xiphophorus</taxon>
    </lineage>
</organism>
<evidence type="ECO:0000256" key="1">
    <source>
        <dbReference type="SAM" id="MobiDB-lite"/>
    </source>
</evidence>
<protein>
    <submittedName>
        <fullName evidence="2">Uncharacterized protein</fullName>
    </submittedName>
</protein>
<proteinExistence type="predicted"/>
<reference evidence="2" key="1">
    <citation type="submission" date="2025-08" db="UniProtKB">
        <authorList>
            <consortium name="Ensembl"/>
        </authorList>
    </citation>
    <scope>IDENTIFICATION</scope>
</reference>